<dbReference type="Pfam" id="PF02190">
    <property type="entry name" value="LON_substr_bdg"/>
    <property type="match status" value="1"/>
</dbReference>
<reference evidence="19" key="1">
    <citation type="journal article" date="2013" name="ISME J.">
        <title>A small predatory core genome in the divergent marine Bacteriovorax marinus SJ and the terrestrial Bdellovibrio bacteriovorus.</title>
        <authorList>
            <person name="Crossman L.C."/>
            <person name="Chen H."/>
            <person name="Cerdeno-Tarraga A.M."/>
            <person name="Brooks K."/>
            <person name="Quail M.A."/>
            <person name="Pineiro S.A."/>
            <person name="Hobley L."/>
            <person name="Sockett R.E."/>
            <person name="Bentley S.D."/>
            <person name="Parkhill J."/>
            <person name="Williams H.N."/>
            <person name="Stine O.C."/>
        </authorList>
    </citation>
    <scope>NUCLEOTIDE SEQUENCE [LARGE SCALE GENOMIC DNA]</scope>
    <source>
        <strain evidence="19">ATCC BAA-682 / DSM 15412 / SJ</strain>
    </source>
</reference>
<comment type="induction">
    <text evidence="9">By heat shock.</text>
</comment>
<dbReference type="InterPro" id="IPR008268">
    <property type="entry name" value="Peptidase_S16_AS"/>
</dbReference>
<dbReference type="InterPro" id="IPR003593">
    <property type="entry name" value="AAA+_ATPase"/>
</dbReference>
<dbReference type="GO" id="GO:0043565">
    <property type="term" value="F:sequence-specific DNA binding"/>
    <property type="evidence" value="ECO:0007669"/>
    <property type="project" value="UniProtKB-UniRule"/>
</dbReference>
<dbReference type="Pfam" id="PF05362">
    <property type="entry name" value="Lon_C"/>
    <property type="match status" value="1"/>
</dbReference>
<dbReference type="GO" id="GO:0004176">
    <property type="term" value="F:ATP-dependent peptidase activity"/>
    <property type="evidence" value="ECO:0007669"/>
    <property type="project" value="UniProtKB-UniRule"/>
</dbReference>
<comment type="subcellular location">
    <subcellularLocation>
        <location evidence="1 9 10">Cytoplasm</location>
    </subcellularLocation>
</comment>
<dbReference type="AlphaFoldDB" id="E1X2S9"/>
<dbReference type="EMBL" id="FQ312005">
    <property type="protein sequence ID" value="CBW25124.1"/>
    <property type="molecule type" value="Genomic_DNA"/>
</dbReference>
<evidence type="ECO:0000256" key="7">
    <source>
        <dbReference type="ARBA" id="ARBA00022840"/>
    </source>
</evidence>
<keyword evidence="7 9" id="KW-0067">ATP-binding</keyword>
<dbReference type="Gene3D" id="1.10.8.60">
    <property type="match status" value="1"/>
</dbReference>
<gene>
    <name evidence="9 18" type="primary">lon</name>
    <name evidence="18" type="ordered locus">BMS_0192</name>
</gene>
<keyword evidence="2 9" id="KW-0963">Cytoplasm</keyword>
<sequence length="805" mass="89974">MVTNYEGENIEFKEELPLLPIRDIVVYPFMILPLFVGRESSIQAVEHALNKTDRLILLASQKDITAEMPEPSEIYELGTVAMIMRMRKLPDGRIKILVQGLSKARILNFDQTEPFFVTKVAKVEDVAVESGAVAVNALMRNIREQLERVITLGKVLSPDILMVLEDIQDPGRLADLVASNLNLHVGEAQMILEVLDPVERLHKINDILSRELEILAMQQKIKHVAKDEINKSQKEYFLREQIKAIKSELGDENSEQPEDEFEEFRNKINACKMPEEAEKEAMKQLQRLEKMHPDSSESSILRSYLEWLTDLPWSATSDEVYDLEEAQAILDEDHFDLDKVKERILEYLAVRKLKDGKMKGPILCFSGPPGVGKTSLGKSIAKATGREFVRIALGGVKDEAEIRGHRRTYVGSMPGRFIQALKQAKTNNPVILLDEVDKLGGDFKGDPSSALLEVLDPEQNMNFRDHYLNVPFDLSNVMFIATSNVLENIPGPLRDRMEVLNLSGYTQEEKVAITKKYLIPKQMNENGITDEHIEFTDEGVQTVIKNFTSEAGLRNLERRIGALCRKVATKIAKGEVTKTQIIPNEVETLLGPPIYTKEDEKEYDEVGVATGLAWTAHGGEILYIESTKMKGKGLTLTGQLGDVMKESAQTAIGYIRSRASELGVSESAFEENEIHIHLPAGATPKDGPSAGITLATTIVSLLTDTPVSKEVAMTGEITLTGKVLPIGGLKEKALAAMRMNIKTIIIPWKNKKDLIDIPEEYRKKLNFVPVKSIDEVLEVALVGWKKKSEKPKRKQSKNTLPPVAA</sequence>
<evidence type="ECO:0000256" key="8">
    <source>
        <dbReference type="ARBA" id="ARBA00023016"/>
    </source>
</evidence>
<dbReference type="GO" id="GO:0034605">
    <property type="term" value="P:cellular response to heat"/>
    <property type="evidence" value="ECO:0007669"/>
    <property type="project" value="UniProtKB-UniRule"/>
</dbReference>
<dbReference type="Gene3D" id="2.30.130.40">
    <property type="entry name" value="LON domain-like"/>
    <property type="match status" value="1"/>
</dbReference>
<dbReference type="CDD" id="cd19500">
    <property type="entry name" value="RecA-like_Lon"/>
    <property type="match status" value="1"/>
</dbReference>
<dbReference type="Proteomes" id="UP000008963">
    <property type="component" value="Chromosome"/>
</dbReference>
<keyword evidence="4 9" id="KW-0547">Nucleotide-binding</keyword>
<feature type="active site" evidence="9 11">
    <location>
        <position position="732"/>
    </location>
</feature>
<comment type="catalytic activity">
    <reaction evidence="9 10 13">
        <text>Hydrolysis of proteins in presence of ATP.</text>
        <dbReference type="EC" id="3.4.21.53"/>
    </reaction>
</comment>
<dbReference type="PATRIC" id="fig|862908.3.peg.184"/>
<dbReference type="GO" id="GO:0005737">
    <property type="term" value="C:cytoplasm"/>
    <property type="evidence" value="ECO:0007669"/>
    <property type="project" value="UniProtKB-SubCell"/>
</dbReference>
<dbReference type="GO" id="GO:0016887">
    <property type="term" value="F:ATP hydrolysis activity"/>
    <property type="evidence" value="ECO:0007669"/>
    <property type="project" value="UniProtKB-UniRule"/>
</dbReference>
<dbReference type="PROSITE" id="PS51786">
    <property type="entry name" value="LON_PROTEOLYTIC"/>
    <property type="match status" value="1"/>
</dbReference>
<keyword evidence="5 9" id="KW-0378">Hydrolase</keyword>
<dbReference type="Pfam" id="PF00004">
    <property type="entry name" value="AAA"/>
    <property type="match status" value="1"/>
</dbReference>
<dbReference type="PRINTS" id="PR00830">
    <property type="entry name" value="ENDOLAPTASE"/>
</dbReference>
<feature type="domain" description="Lon N-terminal" evidence="17">
    <location>
        <begin position="16"/>
        <end position="212"/>
    </location>
</feature>
<protein>
    <recommendedName>
        <fullName evidence="9 10">Lon protease</fullName>
        <ecNumber evidence="9 10">3.4.21.53</ecNumber>
    </recommendedName>
    <alternativeName>
        <fullName evidence="9">ATP-dependent protease La</fullName>
    </alternativeName>
</protein>
<dbReference type="PROSITE" id="PS51787">
    <property type="entry name" value="LON_N"/>
    <property type="match status" value="1"/>
</dbReference>
<dbReference type="FunFam" id="1.20.5.5270:FF:000002">
    <property type="entry name" value="Lon protease homolog"/>
    <property type="match status" value="1"/>
</dbReference>
<comment type="function">
    <text evidence="9">ATP-dependent serine protease that mediates the selective degradation of mutant and abnormal proteins as well as certain short-lived regulatory proteins. Required for cellular homeostasis and for survival from DNA damage and developmental changes induced by stress. Degrades polypeptides processively to yield small peptide fragments that are 5 to 10 amino acids long. Binds to DNA in a double-stranded, site-specific manner.</text>
</comment>
<feature type="binding site" evidence="9 12">
    <location>
        <begin position="367"/>
        <end position="374"/>
    </location>
    <ligand>
        <name>ATP</name>
        <dbReference type="ChEBI" id="CHEBI:30616"/>
    </ligand>
</feature>
<evidence type="ECO:0000259" key="16">
    <source>
        <dbReference type="PROSITE" id="PS51786"/>
    </source>
</evidence>
<dbReference type="OrthoDB" id="5409139at2"/>
<dbReference type="InterPro" id="IPR027543">
    <property type="entry name" value="Lon_bac"/>
</dbReference>
<dbReference type="InterPro" id="IPR004815">
    <property type="entry name" value="Lon_bac/euk-typ"/>
</dbReference>
<dbReference type="FunFam" id="3.40.50.300:FF:000382">
    <property type="entry name" value="Lon protease homolog 2, peroxisomal"/>
    <property type="match status" value="1"/>
</dbReference>
<dbReference type="PROSITE" id="PS01046">
    <property type="entry name" value="LON_SER"/>
    <property type="match status" value="1"/>
</dbReference>
<comment type="subunit">
    <text evidence="9 10">Homohexamer. Organized in a ring with a central cavity.</text>
</comment>
<feature type="compositionally biased region" description="Basic residues" evidence="15">
    <location>
        <begin position="786"/>
        <end position="796"/>
    </location>
</feature>
<evidence type="ECO:0000256" key="1">
    <source>
        <dbReference type="ARBA" id="ARBA00004496"/>
    </source>
</evidence>
<evidence type="ECO:0000256" key="14">
    <source>
        <dbReference type="RuleBase" id="RU000591"/>
    </source>
</evidence>
<dbReference type="InterPro" id="IPR008269">
    <property type="entry name" value="Lon_proteolytic"/>
</dbReference>
<evidence type="ECO:0000256" key="6">
    <source>
        <dbReference type="ARBA" id="ARBA00022825"/>
    </source>
</evidence>
<feature type="region of interest" description="Disordered" evidence="15">
    <location>
        <begin position="786"/>
        <end position="805"/>
    </location>
</feature>
<dbReference type="MEROPS" id="S16.001"/>
<evidence type="ECO:0000256" key="15">
    <source>
        <dbReference type="SAM" id="MobiDB-lite"/>
    </source>
</evidence>
<dbReference type="RefSeq" id="WP_014242913.1">
    <property type="nucleotide sequence ID" value="NC_016620.1"/>
</dbReference>
<dbReference type="GO" id="GO:0006515">
    <property type="term" value="P:protein quality control for misfolded or incompletely synthesized proteins"/>
    <property type="evidence" value="ECO:0007669"/>
    <property type="project" value="UniProtKB-UniRule"/>
</dbReference>
<dbReference type="InterPro" id="IPR003111">
    <property type="entry name" value="Lon_prtase_N"/>
</dbReference>
<dbReference type="GO" id="GO:0005524">
    <property type="term" value="F:ATP binding"/>
    <property type="evidence" value="ECO:0007669"/>
    <property type="project" value="UniProtKB-UniRule"/>
</dbReference>
<dbReference type="Pfam" id="PF22667">
    <property type="entry name" value="Lon_lid"/>
    <property type="match status" value="1"/>
</dbReference>
<keyword evidence="8 9" id="KW-0346">Stress response</keyword>
<dbReference type="HOGENOM" id="CLU_004109_4_3_7"/>
<dbReference type="SUPFAM" id="SSF54211">
    <property type="entry name" value="Ribosomal protein S5 domain 2-like"/>
    <property type="match status" value="1"/>
</dbReference>
<evidence type="ECO:0000256" key="13">
    <source>
        <dbReference type="PROSITE-ProRule" id="PRU01122"/>
    </source>
</evidence>
<dbReference type="SUPFAM" id="SSF88697">
    <property type="entry name" value="PUA domain-like"/>
    <property type="match status" value="1"/>
</dbReference>
<dbReference type="SUPFAM" id="SSF52540">
    <property type="entry name" value="P-loop containing nucleoside triphosphate hydrolases"/>
    <property type="match status" value="1"/>
</dbReference>
<evidence type="ECO:0000256" key="5">
    <source>
        <dbReference type="ARBA" id="ARBA00022801"/>
    </source>
</evidence>
<dbReference type="SMART" id="SM00382">
    <property type="entry name" value="AAA"/>
    <property type="match status" value="1"/>
</dbReference>
<dbReference type="SMART" id="SM00464">
    <property type="entry name" value="LON"/>
    <property type="match status" value="1"/>
</dbReference>
<proteinExistence type="evidence at transcript level"/>
<evidence type="ECO:0000256" key="12">
    <source>
        <dbReference type="PIRSR" id="PIRSR001174-2"/>
    </source>
</evidence>
<accession>E1X2S9</accession>
<dbReference type="EC" id="3.4.21.53" evidence="9 10"/>
<feature type="active site" evidence="9 11">
    <location>
        <position position="689"/>
    </location>
</feature>
<evidence type="ECO:0000256" key="3">
    <source>
        <dbReference type="ARBA" id="ARBA00022670"/>
    </source>
</evidence>
<dbReference type="InterPro" id="IPR027065">
    <property type="entry name" value="Lon_Prtase"/>
</dbReference>
<dbReference type="InterPro" id="IPR020568">
    <property type="entry name" value="Ribosomal_Su5_D2-typ_SF"/>
</dbReference>
<evidence type="ECO:0000256" key="4">
    <source>
        <dbReference type="ARBA" id="ARBA00022741"/>
    </source>
</evidence>
<dbReference type="Gene3D" id="1.20.58.1480">
    <property type="match status" value="1"/>
</dbReference>
<dbReference type="KEGG" id="bmx:BMS_0192"/>
<keyword evidence="3 9" id="KW-0645">Protease</keyword>
<dbReference type="HAMAP" id="MF_01973">
    <property type="entry name" value="lon_bact"/>
    <property type="match status" value="1"/>
</dbReference>
<evidence type="ECO:0000256" key="9">
    <source>
        <dbReference type="HAMAP-Rule" id="MF_01973"/>
    </source>
</evidence>
<dbReference type="Gene3D" id="3.30.230.10">
    <property type="match status" value="1"/>
</dbReference>
<dbReference type="eggNOG" id="COG0466">
    <property type="taxonomic scope" value="Bacteria"/>
</dbReference>
<evidence type="ECO:0000313" key="18">
    <source>
        <dbReference type="EMBL" id="CBW25124.1"/>
    </source>
</evidence>
<name>E1X2S9_HALMS</name>
<evidence type="ECO:0000313" key="19">
    <source>
        <dbReference type="Proteomes" id="UP000008963"/>
    </source>
</evidence>
<dbReference type="STRING" id="862908.BMS_0192"/>
<keyword evidence="19" id="KW-1185">Reference proteome</keyword>
<evidence type="ECO:0000259" key="17">
    <source>
        <dbReference type="PROSITE" id="PS51787"/>
    </source>
</evidence>
<dbReference type="NCBIfam" id="TIGR00763">
    <property type="entry name" value="lon"/>
    <property type="match status" value="1"/>
</dbReference>
<evidence type="ECO:0000256" key="2">
    <source>
        <dbReference type="ARBA" id="ARBA00022490"/>
    </source>
</evidence>
<organism evidence="18 19">
    <name type="scientific">Halobacteriovorax marinus (strain ATCC BAA-682 / DSM 15412 / SJ)</name>
    <name type="common">Bacteriovorax marinus</name>
    <dbReference type="NCBI Taxonomy" id="862908"/>
    <lineage>
        <taxon>Bacteria</taxon>
        <taxon>Pseudomonadati</taxon>
        <taxon>Bdellovibrionota</taxon>
        <taxon>Bacteriovoracia</taxon>
        <taxon>Bacteriovoracales</taxon>
        <taxon>Halobacteriovoraceae</taxon>
        <taxon>Halobacteriovorax</taxon>
    </lineage>
</organism>
<dbReference type="InterPro" id="IPR054594">
    <property type="entry name" value="Lon_lid"/>
</dbReference>
<dbReference type="InterPro" id="IPR046336">
    <property type="entry name" value="Lon_prtase_N_sf"/>
</dbReference>
<dbReference type="InterPro" id="IPR003959">
    <property type="entry name" value="ATPase_AAA_core"/>
</dbReference>
<evidence type="ECO:0000256" key="11">
    <source>
        <dbReference type="PIRSR" id="PIRSR001174-1"/>
    </source>
</evidence>
<feature type="domain" description="Lon proteolytic" evidence="16">
    <location>
        <begin position="603"/>
        <end position="783"/>
    </location>
</feature>
<dbReference type="GO" id="GO:0004252">
    <property type="term" value="F:serine-type endopeptidase activity"/>
    <property type="evidence" value="ECO:0007669"/>
    <property type="project" value="UniProtKB-UniRule"/>
</dbReference>
<dbReference type="Gene3D" id="1.20.5.5270">
    <property type="match status" value="1"/>
</dbReference>
<evidence type="ECO:0000256" key="10">
    <source>
        <dbReference type="PIRNR" id="PIRNR001174"/>
    </source>
</evidence>
<dbReference type="InterPro" id="IPR027417">
    <property type="entry name" value="P-loop_NTPase"/>
</dbReference>
<keyword evidence="6 9" id="KW-0720">Serine protease</keyword>
<dbReference type="InterPro" id="IPR014721">
    <property type="entry name" value="Ribsml_uS5_D2-typ_fold_subgr"/>
</dbReference>
<dbReference type="PIRSF" id="PIRSF001174">
    <property type="entry name" value="Lon_proteas"/>
    <property type="match status" value="1"/>
</dbReference>
<dbReference type="Gene3D" id="3.40.50.300">
    <property type="entry name" value="P-loop containing nucleotide triphosphate hydrolases"/>
    <property type="match status" value="1"/>
</dbReference>
<dbReference type="InterPro" id="IPR015947">
    <property type="entry name" value="PUA-like_sf"/>
</dbReference>
<comment type="similarity">
    <text evidence="9 10 13 14">Belongs to the peptidase S16 family.</text>
</comment>
<dbReference type="PANTHER" id="PTHR10046">
    <property type="entry name" value="ATP DEPENDENT LON PROTEASE FAMILY MEMBER"/>
    <property type="match status" value="1"/>
</dbReference>